<comment type="caution">
    <text evidence="3">The sequence shown here is derived from an EMBL/GenBank/DDBJ whole genome shotgun (WGS) entry which is preliminary data.</text>
</comment>
<dbReference type="GO" id="GO:0016787">
    <property type="term" value="F:hydrolase activity"/>
    <property type="evidence" value="ECO:0007669"/>
    <property type="project" value="UniProtKB-KW"/>
</dbReference>
<dbReference type="OrthoDB" id="9808398at2"/>
<keyword evidence="1" id="KW-0378">Hydrolase</keyword>
<evidence type="ECO:0000313" key="3">
    <source>
        <dbReference type="EMBL" id="KEO61002.1"/>
    </source>
</evidence>
<name>A0A074KHE2_9RHOB</name>
<dbReference type="PRINTS" id="PR00412">
    <property type="entry name" value="EPOXHYDRLASE"/>
</dbReference>
<evidence type="ECO:0000256" key="1">
    <source>
        <dbReference type="ARBA" id="ARBA00022801"/>
    </source>
</evidence>
<dbReference type="Gene3D" id="3.40.50.1820">
    <property type="entry name" value="alpha/beta hydrolase"/>
    <property type="match status" value="1"/>
</dbReference>
<accession>A0A074KHE2</accession>
<proteinExistence type="predicted"/>
<dbReference type="InterPro" id="IPR000639">
    <property type="entry name" value="Epox_hydrolase-like"/>
</dbReference>
<evidence type="ECO:0000259" key="2">
    <source>
        <dbReference type="Pfam" id="PF00561"/>
    </source>
</evidence>
<dbReference type="InterPro" id="IPR029058">
    <property type="entry name" value="AB_hydrolase_fold"/>
</dbReference>
<dbReference type="PANTHER" id="PTHR46118">
    <property type="entry name" value="PROTEIN ABHD11"/>
    <property type="match status" value="1"/>
</dbReference>
<dbReference type="eggNOG" id="COG0596">
    <property type="taxonomic scope" value="Bacteria"/>
</dbReference>
<protein>
    <recommendedName>
        <fullName evidence="2">AB hydrolase-1 domain-containing protein</fullName>
    </recommendedName>
</protein>
<reference evidence="3 4" key="1">
    <citation type="journal article" date="2015" name="Antonie Van Leeuwenhoek">
        <title>Thioclava indica sp. nov., isolated from surface seawater of the Indian Ocean.</title>
        <authorList>
            <person name="Liu Y."/>
            <person name="Lai Q."/>
            <person name="Du J."/>
            <person name="Xu H."/>
            <person name="Jiang L."/>
            <person name="Shao Z."/>
        </authorList>
    </citation>
    <scope>NUCLEOTIDE SEQUENCE [LARGE SCALE GENOMIC DNA]</scope>
    <source>
        <strain evidence="3 4">DT23-4</strain>
    </source>
</reference>
<dbReference type="AlphaFoldDB" id="A0A074KHE2"/>
<organism evidence="3 4">
    <name type="scientific">Thioclava indica</name>
    <dbReference type="NCBI Taxonomy" id="1353528"/>
    <lineage>
        <taxon>Bacteria</taxon>
        <taxon>Pseudomonadati</taxon>
        <taxon>Pseudomonadota</taxon>
        <taxon>Alphaproteobacteria</taxon>
        <taxon>Rhodobacterales</taxon>
        <taxon>Paracoccaceae</taxon>
        <taxon>Thioclava</taxon>
    </lineage>
</organism>
<dbReference type="PRINTS" id="PR00111">
    <property type="entry name" value="ABHYDROLASE"/>
</dbReference>
<dbReference type="RefSeq" id="WP_038128724.1">
    <property type="nucleotide sequence ID" value="NZ_AUNB01000012.1"/>
</dbReference>
<dbReference type="Pfam" id="PF00561">
    <property type="entry name" value="Abhydrolase_1"/>
    <property type="match status" value="1"/>
</dbReference>
<keyword evidence="4" id="KW-1185">Reference proteome</keyword>
<dbReference type="InterPro" id="IPR000073">
    <property type="entry name" value="AB_hydrolase_1"/>
</dbReference>
<gene>
    <name evidence="3" type="ORF">DT23_11480</name>
</gene>
<dbReference type="SUPFAM" id="SSF53474">
    <property type="entry name" value="alpha/beta-Hydrolases"/>
    <property type="match status" value="1"/>
</dbReference>
<dbReference type="STRING" id="1353528.DT23_11480"/>
<feature type="domain" description="AB hydrolase-1" evidence="2">
    <location>
        <begin position="14"/>
        <end position="245"/>
    </location>
</feature>
<sequence length="257" mass="28487">MLNTVLHGAKTDAPPLVIAPGLFGSARNWSAISKQLSEKRQVIALDMRNHGDSFWDDDHSYPAMADDIAEVINSHGGQADVLGHSMGGKAAMMLALNHPDLVRRLIVADMAPKSYKHGDSHGALIEAMQALPLEEIETRSQADRLLSVQIQDPGTRAFLLQSLSLRDGPVRWKFNLQALKNNLDTILEWPDLPLGSEFDGPALFLSGANSYYVEPDDHDLIRALFPQAEFVEIKNAGHWLHAERPREVEAEVERFLS</sequence>
<dbReference type="Proteomes" id="UP000027471">
    <property type="component" value="Unassembled WGS sequence"/>
</dbReference>
<dbReference type="EMBL" id="AUNB01000012">
    <property type="protein sequence ID" value="KEO61002.1"/>
    <property type="molecule type" value="Genomic_DNA"/>
</dbReference>
<evidence type="ECO:0000313" key="4">
    <source>
        <dbReference type="Proteomes" id="UP000027471"/>
    </source>
</evidence>
<dbReference type="PANTHER" id="PTHR46118:SF4">
    <property type="entry name" value="PROTEIN ABHD11"/>
    <property type="match status" value="1"/>
</dbReference>